<gene>
    <name evidence="1" type="ORF">HED35_07970</name>
</gene>
<dbReference type="AlphaFoldDB" id="A0A7X6I3B7"/>
<evidence type="ECO:0000313" key="2">
    <source>
        <dbReference type="Proteomes" id="UP000521358"/>
    </source>
</evidence>
<proteinExistence type="predicted"/>
<dbReference type="RefSeq" id="WP_167807246.1">
    <property type="nucleotide sequence ID" value="NZ_JAAVMB010000008.1"/>
</dbReference>
<protein>
    <submittedName>
        <fullName evidence="1">Uncharacterized protein</fullName>
    </submittedName>
</protein>
<dbReference type="EMBL" id="JAAVMB010000008">
    <property type="protein sequence ID" value="NKC68020.1"/>
    <property type="molecule type" value="Genomic_DNA"/>
</dbReference>
<dbReference type="Proteomes" id="UP000521358">
    <property type="component" value="Unassembled WGS sequence"/>
</dbReference>
<evidence type="ECO:0000313" key="1">
    <source>
        <dbReference type="EMBL" id="NKC68020.1"/>
    </source>
</evidence>
<comment type="caution">
    <text evidence="1">The sequence shown here is derived from an EMBL/GenBank/DDBJ whole genome shotgun (WGS) entry which is preliminary data.</text>
</comment>
<sequence length="85" mass="9586">MNLLIQSGTHYSKEKLIEPLTELILAGFEAKFTHHFFTQEEARNIATALSTFLSSEKSENLIIVEKNQKSAAACILLLNMKAQNY</sequence>
<name>A0A7X6I3B7_9ENTE</name>
<accession>A0A7X6I3B7</accession>
<organism evidence="1 2">
    <name type="scientific">Vagococcus fluvialis</name>
    <dbReference type="NCBI Taxonomy" id="2738"/>
    <lineage>
        <taxon>Bacteria</taxon>
        <taxon>Bacillati</taxon>
        <taxon>Bacillota</taxon>
        <taxon>Bacilli</taxon>
        <taxon>Lactobacillales</taxon>
        <taxon>Enterococcaceae</taxon>
        <taxon>Vagococcus</taxon>
    </lineage>
</organism>
<reference evidence="1 2" key="1">
    <citation type="submission" date="2020-03" db="EMBL/GenBank/DDBJ databases">
        <title>Bacterial samples isolated from urine from healthy bovine heifers (Gyr breed).</title>
        <authorList>
            <person name="Giannattasio-Ferraz S."/>
            <person name="Maskeri L."/>
            <person name="Penido A."/>
            <person name="Barbosa-Stancioli E.F."/>
            <person name="Putonti C."/>
        </authorList>
    </citation>
    <scope>NUCLEOTIDE SEQUENCE [LARGE SCALE GENOMIC DNA]</scope>
    <source>
        <strain evidence="1 2">UFMG-H7</strain>
    </source>
</reference>